<dbReference type="InterPro" id="IPR043129">
    <property type="entry name" value="ATPase_NBD"/>
</dbReference>
<dbReference type="PANTHER" id="PTHR14187">
    <property type="entry name" value="ALPHA KINASE/ELONGATION FACTOR 2 KINASE"/>
    <property type="match status" value="1"/>
</dbReference>
<reference evidence="1" key="1">
    <citation type="journal article" date="2016" name="Fish Shellfish Immunol.">
        <title>Hsp70 gene expansions in the scallop (Patinopecten yessoensis) genome and their expression regulation after exposure to the toxic dinoflagellate Alexandrium catenella.</title>
        <authorList>
            <person name="Cheng J."/>
            <person name="Xun X."/>
            <person name="Kong Y."/>
            <person name="Wang S."/>
            <person name="Yang Z."/>
            <person name="Li Y."/>
            <person name="Kong D."/>
            <person name="Wang S."/>
            <person name="Zhang L."/>
            <person name="Hu X."/>
            <person name="Bao Z."/>
        </authorList>
    </citation>
    <scope>NUCLEOTIDE SEQUENCE</scope>
    <source>
        <strain evidence="1">PYE.7521.20.HSPA12</strain>
    </source>
</reference>
<evidence type="ECO:0000313" key="1">
    <source>
        <dbReference type="EMBL" id="AOR17354.1"/>
    </source>
</evidence>
<protein>
    <submittedName>
        <fullName evidence="1 2">Heat shock 70 kDa protein</fullName>
    </submittedName>
</protein>
<evidence type="ECO:0000313" key="3">
    <source>
        <dbReference type="Proteomes" id="UP000242188"/>
    </source>
</evidence>
<sequence>MKIRSDVENTRWKGNVCNKGYISCDRLPEGPHDGNDKKNRAVDVPESEIRWVVTVPAIWTDPAKQMMREAAEKAGIARNQLILALEPETASMLCKHLPAFHLLSGDRTDKVETFRSGSKYIVFDSGEIHAANGGDWGGTKVDEALEELLESIVGKAAFEHFRANEIPSIIDLHRNFEVKKKTFTGKDVGTKTTLTVPHSLLELFTAYNPGKPIAYAIEMNHCSTDVEWKHDKVRLSQNKTLSLFEQSFKHITDHMSDILSKPEVKDCEAILMVGGYSECPLLQDAIRNVAGDICLIIPCDASLAVLKGAMINGHCPNTVSERICKYTYGVCSRFSFGRDECDKYRLVDEDGVVMCANCFSILAKRGSPVKIGESSITRSFTVGYSGAKYITFIMYASIAASPRYVTDDSCQKIGQMTLLMPDTSLGNDRGANVTMYFGGSEIELTAVDKHTGRKISACFDFLG</sequence>
<dbReference type="EMBL" id="KX085097">
    <property type="protein sequence ID" value="AOR17354.1"/>
    <property type="molecule type" value="mRNA"/>
</dbReference>
<reference evidence="2 3" key="2">
    <citation type="journal article" date="2017" name="Nat. Ecol. Evol.">
        <title>Scallop genome provides insights into evolution of bilaterian karyotype and development.</title>
        <authorList>
            <person name="Wang S."/>
            <person name="Zhang J."/>
            <person name="Jiao W."/>
            <person name="Li J."/>
            <person name="Xun X."/>
            <person name="Sun Y."/>
            <person name="Guo X."/>
            <person name="Huan P."/>
            <person name="Dong B."/>
            <person name="Zhang L."/>
            <person name="Hu X."/>
            <person name="Sun X."/>
            <person name="Wang J."/>
            <person name="Zhao C."/>
            <person name="Wang Y."/>
            <person name="Wang D."/>
            <person name="Huang X."/>
            <person name="Wang R."/>
            <person name="Lv J."/>
            <person name="Li Y."/>
            <person name="Zhang Z."/>
            <person name="Liu B."/>
            <person name="Lu W."/>
            <person name="Hui Y."/>
            <person name="Liang J."/>
            <person name="Zhou Z."/>
            <person name="Hou R."/>
            <person name="Li X."/>
            <person name="Liu Y."/>
            <person name="Li H."/>
            <person name="Ning X."/>
            <person name="Lin Y."/>
            <person name="Zhao L."/>
            <person name="Xing Q."/>
            <person name="Dou J."/>
            <person name="Li Y."/>
            <person name="Mao J."/>
            <person name="Guo H."/>
            <person name="Dou H."/>
            <person name="Li T."/>
            <person name="Mu C."/>
            <person name="Jiang W."/>
            <person name="Fu Q."/>
            <person name="Fu X."/>
            <person name="Miao Y."/>
            <person name="Liu J."/>
            <person name="Yu Q."/>
            <person name="Li R."/>
            <person name="Liao H."/>
            <person name="Li X."/>
            <person name="Kong Y."/>
            <person name="Jiang Z."/>
            <person name="Chourrout D."/>
            <person name="Li R."/>
            <person name="Bao Z."/>
        </authorList>
    </citation>
    <scope>NUCLEOTIDE SEQUENCE [LARGE SCALE GENOMIC DNA]</scope>
    <source>
        <strain evidence="2 3">PY_sf001</strain>
    </source>
</reference>
<dbReference type="EMBL" id="NEDP02003762">
    <property type="protein sequence ID" value="OWF47855.1"/>
    <property type="molecule type" value="Genomic_DNA"/>
</dbReference>
<dbReference type="STRING" id="6573.A0A1C9U2Y7"/>
<accession>A0A1C9U2Y7</accession>
<dbReference type="SUPFAM" id="SSF53067">
    <property type="entry name" value="Actin-like ATPase domain"/>
    <property type="match status" value="2"/>
</dbReference>
<gene>
    <name evidence="2" type="ORF">KP79_PYT22832</name>
</gene>
<keyword evidence="1" id="KW-0346">Stress response</keyword>
<dbReference type="Gene3D" id="3.30.420.40">
    <property type="match status" value="1"/>
</dbReference>
<dbReference type="Proteomes" id="UP000242188">
    <property type="component" value="Unassembled WGS sequence"/>
</dbReference>
<dbReference type="AlphaFoldDB" id="A0A1C9U2Y7"/>
<keyword evidence="3" id="KW-1185">Reference proteome</keyword>
<evidence type="ECO:0000313" key="2">
    <source>
        <dbReference type="EMBL" id="OWF47855.1"/>
    </source>
</evidence>
<proteinExistence type="evidence at transcript level"/>
<dbReference type="OrthoDB" id="2963168at2759"/>
<organism evidence="1">
    <name type="scientific">Mizuhopecten yessoensis</name>
    <name type="common">Japanese scallop</name>
    <name type="synonym">Patinopecten yessoensis</name>
    <dbReference type="NCBI Taxonomy" id="6573"/>
    <lineage>
        <taxon>Eukaryota</taxon>
        <taxon>Metazoa</taxon>
        <taxon>Spiralia</taxon>
        <taxon>Lophotrochozoa</taxon>
        <taxon>Mollusca</taxon>
        <taxon>Bivalvia</taxon>
        <taxon>Autobranchia</taxon>
        <taxon>Pteriomorphia</taxon>
        <taxon>Pectinida</taxon>
        <taxon>Pectinoidea</taxon>
        <taxon>Pectinidae</taxon>
        <taxon>Mizuhopecten</taxon>
    </lineage>
</organism>
<dbReference type="PANTHER" id="PTHR14187:SF5">
    <property type="entry name" value="HEAT SHOCK 70 KDA PROTEIN 12A"/>
    <property type="match status" value="1"/>
</dbReference>
<name>A0A1C9U2Y7_MIZYE</name>